<proteinExistence type="predicted"/>
<gene>
    <name evidence="1" type="ORF">T4B_10697</name>
</gene>
<evidence type="ECO:0000313" key="1">
    <source>
        <dbReference type="EMBL" id="KRZ29905.1"/>
    </source>
</evidence>
<name>A0A0V1J4L1_TRIPS</name>
<comment type="caution">
    <text evidence="1">The sequence shown here is derived from an EMBL/GenBank/DDBJ whole genome shotgun (WGS) entry which is preliminary data.</text>
</comment>
<dbReference type="Proteomes" id="UP000054805">
    <property type="component" value="Unassembled WGS sequence"/>
</dbReference>
<organism evidence="1 2">
    <name type="scientific">Trichinella pseudospiralis</name>
    <name type="common">Parasitic roundworm</name>
    <dbReference type="NCBI Taxonomy" id="6337"/>
    <lineage>
        <taxon>Eukaryota</taxon>
        <taxon>Metazoa</taxon>
        <taxon>Ecdysozoa</taxon>
        <taxon>Nematoda</taxon>
        <taxon>Enoplea</taxon>
        <taxon>Dorylaimia</taxon>
        <taxon>Trichinellida</taxon>
        <taxon>Trichinellidae</taxon>
        <taxon>Trichinella</taxon>
    </lineage>
</organism>
<sequence length="198" mass="22377">MNNSIAFYGSSHSSSKDSVCRNSHSFVLSQFWRSQRGVSRATILIISHFSLFSCQLVDHRNVAQTLGNRDPASPPLSVLSDGNRGPLPDFHIRSGNTRLRHPPEEPSGSGFALDLRSISQVLRRHARSSKTQQNAEFLTEYTSALNNVLLLTISKRVRFSRHKILHSADINNNPHHHDLDMLMLGQTLKEWRSLIIIF</sequence>
<dbReference type="AlphaFoldDB" id="A0A0V1J4L1"/>
<protein>
    <submittedName>
        <fullName evidence="1">Uncharacterized protein</fullName>
    </submittedName>
</protein>
<reference evidence="1 2" key="1">
    <citation type="submission" date="2015-01" db="EMBL/GenBank/DDBJ databases">
        <title>Evolution of Trichinella species and genotypes.</title>
        <authorList>
            <person name="Korhonen P.K."/>
            <person name="Edoardo P."/>
            <person name="Giuseppe L.R."/>
            <person name="Gasser R.B."/>
        </authorList>
    </citation>
    <scope>NUCLEOTIDE SEQUENCE [LARGE SCALE GENOMIC DNA]</scope>
    <source>
        <strain evidence="1">ISS588</strain>
    </source>
</reference>
<accession>A0A0V1J4L1</accession>
<evidence type="ECO:0000313" key="2">
    <source>
        <dbReference type="Proteomes" id="UP000054805"/>
    </source>
</evidence>
<keyword evidence="2" id="KW-1185">Reference proteome</keyword>
<dbReference type="EMBL" id="JYDS01000040">
    <property type="protein sequence ID" value="KRZ29905.1"/>
    <property type="molecule type" value="Genomic_DNA"/>
</dbReference>